<dbReference type="AlphaFoldDB" id="A0AAN9XWV7"/>
<reference evidence="2 3" key="1">
    <citation type="submission" date="2024-01" db="EMBL/GenBank/DDBJ databases">
        <title>The genomes of 5 underutilized Papilionoideae crops provide insights into root nodulation and disease resistanc.</title>
        <authorList>
            <person name="Jiang F."/>
        </authorList>
    </citation>
    <scope>NUCLEOTIDE SEQUENCE [LARGE SCALE GENOMIC DNA]</scope>
    <source>
        <strain evidence="2">DUOXIRENSHENG_FW03</strain>
        <tissue evidence="2">Leaves</tissue>
    </source>
</reference>
<keyword evidence="1" id="KW-0732">Signal</keyword>
<dbReference type="EMBL" id="JAYMYS010000001">
    <property type="protein sequence ID" value="KAK7412172.1"/>
    <property type="molecule type" value="Genomic_DNA"/>
</dbReference>
<evidence type="ECO:0008006" key="4">
    <source>
        <dbReference type="Google" id="ProtNLM"/>
    </source>
</evidence>
<comment type="caution">
    <text evidence="2">The sequence shown here is derived from an EMBL/GenBank/DDBJ whole genome shotgun (WGS) entry which is preliminary data.</text>
</comment>
<evidence type="ECO:0000313" key="2">
    <source>
        <dbReference type="EMBL" id="KAK7412172.1"/>
    </source>
</evidence>
<proteinExistence type="predicted"/>
<organism evidence="2 3">
    <name type="scientific">Psophocarpus tetragonolobus</name>
    <name type="common">Winged bean</name>
    <name type="synonym">Dolichos tetragonolobus</name>
    <dbReference type="NCBI Taxonomy" id="3891"/>
    <lineage>
        <taxon>Eukaryota</taxon>
        <taxon>Viridiplantae</taxon>
        <taxon>Streptophyta</taxon>
        <taxon>Embryophyta</taxon>
        <taxon>Tracheophyta</taxon>
        <taxon>Spermatophyta</taxon>
        <taxon>Magnoliopsida</taxon>
        <taxon>eudicotyledons</taxon>
        <taxon>Gunneridae</taxon>
        <taxon>Pentapetalae</taxon>
        <taxon>rosids</taxon>
        <taxon>fabids</taxon>
        <taxon>Fabales</taxon>
        <taxon>Fabaceae</taxon>
        <taxon>Papilionoideae</taxon>
        <taxon>50 kb inversion clade</taxon>
        <taxon>NPAAA clade</taxon>
        <taxon>indigoferoid/millettioid clade</taxon>
        <taxon>Phaseoleae</taxon>
        <taxon>Psophocarpus</taxon>
    </lineage>
</organism>
<accession>A0AAN9XWV7</accession>
<sequence>MLASGLWHKLLPLIWFFNNARSRSDGVDVVVRKSNGKVEVHRIICCIACHLVFQDKSELWSRLQLVDLILSTSPWLNKHLCIIS</sequence>
<evidence type="ECO:0000313" key="3">
    <source>
        <dbReference type="Proteomes" id="UP001386955"/>
    </source>
</evidence>
<evidence type="ECO:0000256" key="1">
    <source>
        <dbReference type="SAM" id="SignalP"/>
    </source>
</evidence>
<gene>
    <name evidence="2" type="ORF">VNO78_03622</name>
</gene>
<feature type="signal peptide" evidence="1">
    <location>
        <begin position="1"/>
        <end position="22"/>
    </location>
</feature>
<keyword evidence="3" id="KW-1185">Reference proteome</keyword>
<protein>
    <recommendedName>
        <fullName evidence="4">Secreted protein</fullName>
    </recommendedName>
</protein>
<name>A0AAN9XWV7_PSOTE</name>
<dbReference type="Proteomes" id="UP001386955">
    <property type="component" value="Unassembled WGS sequence"/>
</dbReference>
<feature type="chain" id="PRO_5042884637" description="Secreted protein" evidence="1">
    <location>
        <begin position="23"/>
        <end position="84"/>
    </location>
</feature>